<sequence length="70" mass="7820">MKYTFVIVDDHPLFRGALKLALTSKTNDVEIVEIGDLESAKAYIQRSSDIDLVLLTCSRQISPFSTGIFQ</sequence>
<evidence type="ECO:0000256" key="1">
    <source>
        <dbReference type="PROSITE-ProRule" id="PRU00169"/>
    </source>
</evidence>
<protein>
    <submittedName>
        <fullName evidence="3">DNA-binding NarL/FixJ family response regulator</fullName>
    </submittedName>
</protein>
<organism evidence="3 4">
    <name type="scientific">Phyllobacterium trifolii</name>
    <dbReference type="NCBI Taxonomy" id="300193"/>
    <lineage>
        <taxon>Bacteria</taxon>
        <taxon>Pseudomonadati</taxon>
        <taxon>Pseudomonadota</taxon>
        <taxon>Alphaproteobacteria</taxon>
        <taxon>Hyphomicrobiales</taxon>
        <taxon>Phyllobacteriaceae</taxon>
        <taxon>Phyllobacterium</taxon>
    </lineage>
</organism>
<evidence type="ECO:0000313" key="4">
    <source>
        <dbReference type="Proteomes" id="UP000554520"/>
    </source>
</evidence>
<comment type="caution">
    <text evidence="3">The sequence shown here is derived from an EMBL/GenBank/DDBJ whole genome shotgun (WGS) entry which is preliminary data.</text>
</comment>
<name>A0A839UK80_9HYPH</name>
<dbReference type="Gene3D" id="3.40.50.2300">
    <property type="match status" value="1"/>
</dbReference>
<proteinExistence type="predicted"/>
<keyword evidence="4" id="KW-1185">Reference proteome</keyword>
<gene>
    <name evidence="3" type="ORF">FHS21_005470</name>
</gene>
<dbReference type="InterPro" id="IPR011006">
    <property type="entry name" value="CheY-like_superfamily"/>
</dbReference>
<evidence type="ECO:0000313" key="3">
    <source>
        <dbReference type="EMBL" id="MBB3149021.1"/>
    </source>
</evidence>
<comment type="caution">
    <text evidence="1">Lacks conserved residue(s) required for the propagation of feature annotation.</text>
</comment>
<dbReference type="SUPFAM" id="SSF52172">
    <property type="entry name" value="CheY-like"/>
    <property type="match status" value="1"/>
</dbReference>
<dbReference type="Proteomes" id="UP000554520">
    <property type="component" value="Unassembled WGS sequence"/>
</dbReference>
<dbReference type="PROSITE" id="PS50110">
    <property type="entry name" value="RESPONSE_REGULATORY"/>
    <property type="match status" value="1"/>
</dbReference>
<accession>A0A839UK80</accession>
<dbReference type="AlphaFoldDB" id="A0A839UK80"/>
<keyword evidence="3" id="KW-0238">DNA-binding</keyword>
<evidence type="ECO:0000259" key="2">
    <source>
        <dbReference type="PROSITE" id="PS50110"/>
    </source>
</evidence>
<dbReference type="EMBL" id="JACHXN010000026">
    <property type="protein sequence ID" value="MBB3149021.1"/>
    <property type="molecule type" value="Genomic_DNA"/>
</dbReference>
<dbReference type="GO" id="GO:0003677">
    <property type="term" value="F:DNA binding"/>
    <property type="evidence" value="ECO:0007669"/>
    <property type="project" value="UniProtKB-KW"/>
</dbReference>
<feature type="domain" description="Response regulatory" evidence="2">
    <location>
        <begin position="4"/>
        <end position="70"/>
    </location>
</feature>
<dbReference type="GO" id="GO:0000160">
    <property type="term" value="P:phosphorelay signal transduction system"/>
    <property type="evidence" value="ECO:0007669"/>
    <property type="project" value="InterPro"/>
</dbReference>
<reference evidence="3 4" key="1">
    <citation type="submission" date="2020-08" db="EMBL/GenBank/DDBJ databases">
        <title>Genomic Encyclopedia of Type Strains, Phase III (KMG-III): the genomes of soil and plant-associated and newly described type strains.</title>
        <authorList>
            <person name="Whitman W."/>
        </authorList>
    </citation>
    <scope>NUCLEOTIDE SEQUENCE [LARGE SCALE GENOMIC DNA]</scope>
    <source>
        <strain evidence="3 4">CECT 7015</strain>
    </source>
</reference>
<dbReference type="InterPro" id="IPR001789">
    <property type="entry name" value="Sig_transdc_resp-reg_receiver"/>
</dbReference>